<dbReference type="PANTHER" id="PTHR43542">
    <property type="entry name" value="METHYLTRANSFERASE"/>
    <property type="match status" value="1"/>
</dbReference>
<comment type="caution">
    <text evidence="3">The sequence shown here is derived from an EMBL/GenBank/DDBJ whole genome shotgun (WGS) entry which is preliminary data.</text>
</comment>
<reference evidence="3" key="1">
    <citation type="journal article" date="2015" name="Nature">
        <title>Complex archaea that bridge the gap between prokaryotes and eukaryotes.</title>
        <authorList>
            <person name="Spang A."/>
            <person name="Saw J.H."/>
            <person name="Jorgensen S.L."/>
            <person name="Zaremba-Niedzwiedzka K."/>
            <person name="Martijn J."/>
            <person name="Lind A.E."/>
            <person name="van Eijk R."/>
            <person name="Schleper C."/>
            <person name="Guy L."/>
            <person name="Ettema T.J."/>
        </authorList>
    </citation>
    <scope>NUCLEOTIDE SEQUENCE</scope>
</reference>
<evidence type="ECO:0000313" key="3">
    <source>
        <dbReference type="EMBL" id="KKN97024.1"/>
    </source>
</evidence>
<dbReference type="Pfam" id="PF03602">
    <property type="entry name" value="Cons_hypoth95"/>
    <property type="match status" value="1"/>
</dbReference>
<proteinExistence type="predicted"/>
<dbReference type="GO" id="GO:0008168">
    <property type="term" value="F:methyltransferase activity"/>
    <property type="evidence" value="ECO:0007669"/>
    <property type="project" value="UniProtKB-KW"/>
</dbReference>
<dbReference type="EMBL" id="LAZR01000061">
    <property type="protein sequence ID" value="KKN97024.1"/>
    <property type="molecule type" value="Genomic_DNA"/>
</dbReference>
<evidence type="ECO:0000256" key="1">
    <source>
        <dbReference type="ARBA" id="ARBA00022603"/>
    </source>
</evidence>
<protein>
    <recommendedName>
        <fullName evidence="4">16S rRNA (Guanine(966)-N(2))-methyltransferase RsmD</fullName>
    </recommendedName>
</protein>
<dbReference type="CDD" id="cd02440">
    <property type="entry name" value="AdoMet_MTases"/>
    <property type="match status" value="1"/>
</dbReference>
<dbReference type="PANTHER" id="PTHR43542:SF1">
    <property type="entry name" value="METHYLTRANSFERASE"/>
    <property type="match status" value="1"/>
</dbReference>
<dbReference type="InterPro" id="IPR029063">
    <property type="entry name" value="SAM-dependent_MTases_sf"/>
</dbReference>
<dbReference type="GO" id="GO:0031167">
    <property type="term" value="P:rRNA methylation"/>
    <property type="evidence" value="ECO:0007669"/>
    <property type="project" value="InterPro"/>
</dbReference>
<keyword evidence="1" id="KW-0489">Methyltransferase</keyword>
<dbReference type="SUPFAM" id="SSF53335">
    <property type="entry name" value="S-adenosyl-L-methionine-dependent methyltransferases"/>
    <property type="match status" value="1"/>
</dbReference>
<dbReference type="PIRSF" id="PIRSF004553">
    <property type="entry name" value="CHP00095"/>
    <property type="match status" value="1"/>
</dbReference>
<dbReference type="AlphaFoldDB" id="A0A0F9UZ49"/>
<accession>A0A0F9UZ49</accession>
<gene>
    <name evidence="3" type="ORF">LCGC14_0162750</name>
</gene>
<name>A0A0F9UZ49_9ZZZZ</name>
<evidence type="ECO:0008006" key="4">
    <source>
        <dbReference type="Google" id="ProtNLM"/>
    </source>
</evidence>
<dbReference type="Gene3D" id="3.40.50.150">
    <property type="entry name" value="Vaccinia Virus protein VP39"/>
    <property type="match status" value="1"/>
</dbReference>
<keyword evidence="2" id="KW-0808">Transferase</keyword>
<evidence type="ECO:0000256" key="2">
    <source>
        <dbReference type="ARBA" id="ARBA00022679"/>
    </source>
</evidence>
<dbReference type="InterPro" id="IPR004398">
    <property type="entry name" value="RNA_MeTrfase_RsmD"/>
</dbReference>
<organism evidence="3">
    <name type="scientific">marine sediment metagenome</name>
    <dbReference type="NCBI Taxonomy" id="412755"/>
    <lineage>
        <taxon>unclassified sequences</taxon>
        <taxon>metagenomes</taxon>
        <taxon>ecological metagenomes</taxon>
    </lineage>
</organism>
<sequence>MHIRFGVFKGRKLLSPPKAAQTRPITGLASKSLFSMLRGRLAEATVADLYCGTGTLGLEALSNGAARCIFAERDRAVLTRLRHNIATLGVEDRCTVWPGDVRRGLAGRLAAVEGALDVVFVDPPYAHSRRWDWPVLARELFAPLAGALADDGLVVLRTDTHGELPEDLAGLTCCRRREFGNMLLSFWARPQQPEASETP</sequence>